<dbReference type="PROSITE" id="PS50043">
    <property type="entry name" value="HTH_LUXR_2"/>
    <property type="match status" value="1"/>
</dbReference>
<dbReference type="AlphaFoldDB" id="A0A0A0J4M6"/>
<reference evidence="2 3" key="1">
    <citation type="submission" date="2013-08" db="EMBL/GenBank/DDBJ databases">
        <title>The genome sequence of Knoellia sinensis.</title>
        <authorList>
            <person name="Zhu W."/>
            <person name="Wang G."/>
        </authorList>
    </citation>
    <scope>NUCLEOTIDE SEQUENCE [LARGE SCALE GENOMIC DNA]</scope>
    <source>
        <strain evidence="2 3">KCTC 19936</strain>
    </source>
</reference>
<dbReference type="InterPro" id="IPR000792">
    <property type="entry name" value="Tscrpt_reg_LuxR_C"/>
</dbReference>
<proteinExistence type="predicted"/>
<dbReference type="EMBL" id="AVPJ01000010">
    <property type="protein sequence ID" value="KGN31699.1"/>
    <property type="molecule type" value="Genomic_DNA"/>
</dbReference>
<name>A0A0A0J4M6_9MICO</name>
<dbReference type="InterPro" id="IPR036388">
    <property type="entry name" value="WH-like_DNA-bd_sf"/>
</dbReference>
<organism evidence="2 3">
    <name type="scientific">Knoellia sinensis KCTC 19936</name>
    <dbReference type="NCBI Taxonomy" id="1385520"/>
    <lineage>
        <taxon>Bacteria</taxon>
        <taxon>Bacillati</taxon>
        <taxon>Actinomycetota</taxon>
        <taxon>Actinomycetes</taxon>
        <taxon>Micrococcales</taxon>
        <taxon>Intrasporangiaceae</taxon>
        <taxon>Knoellia</taxon>
    </lineage>
</organism>
<sequence length="41" mass="4774">MARELGVSERTVGRRVARLEERLGARSRFQLAAQAYRRGWL</sequence>
<evidence type="ECO:0000313" key="2">
    <source>
        <dbReference type="EMBL" id="KGN31699.1"/>
    </source>
</evidence>
<keyword evidence="3" id="KW-1185">Reference proteome</keyword>
<dbReference type="Gene3D" id="1.10.10.10">
    <property type="entry name" value="Winged helix-like DNA-binding domain superfamily/Winged helix DNA-binding domain"/>
    <property type="match status" value="1"/>
</dbReference>
<evidence type="ECO:0000313" key="3">
    <source>
        <dbReference type="Proteomes" id="UP000030002"/>
    </source>
</evidence>
<gene>
    <name evidence="2" type="ORF">N802_03310</name>
</gene>
<evidence type="ECO:0000259" key="1">
    <source>
        <dbReference type="PROSITE" id="PS50043"/>
    </source>
</evidence>
<dbReference type="STRING" id="1385520.N802_03310"/>
<feature type="domain" description="HTH luxR-type" evidence="1">
    <location>
        <begin position="1"/>
        <end position="39"/>
    </location>
</feature>
<comment type="caution">
    <text evidence="2">The sequence shown here is derived from an EMBL/GenBank/DDBJ whole genome shotgun (WGS) entry which is preliminary data.</text>
</comment>
<dbReference type="GO" id="GO:0006355">
    <property type="term" value="P:regulation of DNA-templated transcription"/>
    <property type="evidence" value="ECO:0007669"/>
    <property type="project" value="InterPro"/>
</dbReference>
<accession>A0A0A0J4M6</accession>
<dbReference type="GO" id="GO:0003677">
    <property type="term" value="F:DNA binding"/>
    <property type="evidence" value="ECO:0007669"/>
    <property type="project" value="InterPro"/>
</dbReference>
<dbReference type="SUPFAM" id="SSF46894">
    <property type="entry name" value="C-terminal effector domain of the bipartite response regulators"/>
    <property type="match status" value="1"/>
</dbReference>
<protein>
    <recommendedName>
        <fullName evidence="1">HTH luxR-type domain-containing protein</fullName>
    </recommendedName>
</protein>
<dbReference type="Proteomes" id="UP000030002">
    <property type="component" value="Unassembled WGS sequence"/>
</dbReference>
<dbReference type="InterPro" id="IPR016032">
    <property type="entry name" value="Sig_transdc_resp-reg_C-effctor"/>
</dbReference>